<evidence type="ECO:0000256" key="17">
    <source>
        <dbReference type="SAM" id="SignalP"/>
    </source>
</evidence>
<evidence type="ECO:0000256" key="15">
    <source>
        <dbReference type="SAM" id="MobiDB-lite"/>
    </source>
</evidence>
<feature type="chain" id="PRO_5044289463" description="1,3-beta-glucan synthase" evidence="17">
    <location>
        <begin position="19"/>
        <end position="2425"/>
    </location>
</feature>
<dbReference type="InterPro" id="IPR013320">
    <property type="entry name" value="ConA-like_dom_sf"/>
</dbReference>
<evidence type="ECO:0000256" key="13">
    <source>
        <dbReference type="ARBA" id="ARBA00023316"/>
    </source>
</evidence>
<protein>
    <recommendedName>
        <fullName evidence="5">1,3-beta-glucan synthase</fullName>
        <ecNumber evidence="5">2.4.1.34</ecNumber>
    </recommendedName>
</protein>
<dbReference type="Pfam" id="PF03935">
    <property type="entry name" value="SKN1_KRE6_Sbg1"/>
    <property type="match status" value="2"/>
</dbReference>
<evidence type="ECO:0000256" key="6">
    <source>
        <dbReference type="ARBA" id="ARBA00022676"/>
    </source>
</evidence>
<dbReference type="GO" id="GO:0006075">
    <property type="term" value="P:(1-&gt;3)-beta-D-glucan biosynthetic process"/>
    <property type="evidence" value="ECO:0007669"/>
    <property type="project" value="InterPro"/>
</dbReference>
<comment type="similarity">
    <text evidence="4">Belongs to the SKN1/KRE6 family.</text>
</comment>
<feature type="transmembrane region" description="Helical" evidence="16">
    <location>
        <begin position="1207"/>
        <end position="1226"/>
    </location>
</feature>
<reference evidence="19 20" key="1">
    <citation type="journal article" date="2024" name="Science">
        <title>Giant polyketide synthase enzymes in the biosynthesis of giant marine polyether toxins.</title>
        <authorList>
            <person name="Fallon T.R."/>
            <person name="Shende V.V."/>
            <person name="Wierzbicki I.H."/>
            <person name="Pendleton A.L."/>
            <person name="Watervoot N.F."/>
            <person name="Auber R.P."/>
            <person name="Gonzalez D.J."/>
            <person name="Wisecaver J.H."/>
            <person name="Moore B.S."/>
        </authorList>
    </citation>
    <scope>NUCLEOTIDE SEQUENCE [LARGE SCALE GENOMIC DNA]</scope>
    <source>
        <strain evidence="19 20">12B1</strain>
    </source>
</reference>
<dbReference type="InterPro" id="IPR003440">
    <property type="entry name" value="Glyco_trans_48_dom"/>
</dbReference>
<evidence type="ECO:0000256" key="2">
    <source>
        <dbReference type="ARBA" id="ARBA00004606"/>
    </source>
</evidence>
<keyword evidence="12" id="KW-0325">Glycoprotein</keyword>
<evidence type="ECO:0000256" key="7">
    <source>
        <dbReference type="ARBA" id="ARBA00022679"/>
    </source>
</evidence>
<dbReference type="EC" id="2.4.1.34" evidence="5"/>
<feature type="transmembrane region" description="Helical" evidence="16">
    <location>
        <begin position="1893"/>
        <end position="1915"/>
    </location>
</feature>
<dbReference type="PROSITE" id="PS51762">
    <property type="entry name" value="GH16_2"/>
    <property type="match status" value="1"/>
</dbReference>
<dbReference type="InterPro" id="IPR005629">
    <property type="entry name" value="Skn1/Kre6/Sbg1"/>
</dbReference>
<keyword evidence="10 16" id="KW-1133">Transmembrane helix</keyword>
<comment type="catalytic activity">
    <reaction evidence="14">
        <text>[(1-&gt;3)-beta-D-glucosyl](n) + UDP-alpha-D-glucose = [(1-&gt;3)-beta-D-glucosyl](n+1) + UDP + H(+)</text>
        <dbReference type="Rhea" id="RHEA:21476"/>
        <dbReference type="Rhea" id="RHEA-COMP:11146"/>
        <dbReference type="Rhea" id="RHEA-COMP:14303"/>
        <dbReference type="ChEBI" id="CHEBI:15378"/>
        <dbReference type="ChEBI" id="CHEBI:37671"/>
        <dbReference type="ChEBI" id="CHEBI:58223"/>
        <dbReference type="ChEBI" id="CHEBI:58885"/>
        <dbReference type="EC" id="2.4.1.34"/>
    </reaction>
</comment>
<dbReference type="InterPro" id="IPR026899">
    <property type="entry name" value="FKS1-like_dom1"/>
</dbReference>
<dbReference type="EMBL" id="JBGBPQ010000001">
    <property type="protein sequence ID" value="KAL1529906.1"/>
    <property type="molecule type" value="Genomic_DNA"/>
</dbReference>
<feature type="transmembrane region" description="Helical" evidence="16">
    <location>
        <begin position="1261"/>
        <end position="1279"/>
    </location>
</feature>
<dbReference type="Gene3D" id="2.60.120.200">
    <property type="match status" value="2"/>
</dbReference>
<keyword evidence="20" id="KW-1185">Reference proteome</keyword>
<dbReference type="Proteomes" id="UP001515480">
    <property type="component" value="Unassembled WGS sequence"/>
</dbReference>
<feature type="compositionally biased region" description="Basic and acidic residues" evidence="15">
    <location>
        <begin position="2301"/>
        <end position="2312"/>
    </location>
</feature>
<dbReference type="GO" id="GO:0005886">
    <property type="term" value="C:plasma membrane"/>
    <property type="evidence" value="ECO:0007669"/>
    <property type="project" value="TreeGrafter"/>
</dbReference>
<evidence type="ECO:0000313" key="19">
    <source>
        <dbReference type="EMBL" id="KAL1529906.1"/>
    </source>
</evidence>
<dbReference type="GO" id="GO:0003843">
    <property type="term" value="F:1,3-beta-D-glucan synthase activity"/>
    <property type="evidence" value="ECO:0007669"/>
    <property type="project" value="UniProtKB-EC"/>
</dbReference>
<evidence type="ECO:0000256" key="14">
    <source>
        <dbReference type="ARBA" id="ARBA00047777"/>
    </source>
</evidence>
<dbReference type="PANTHER" id="PTHR12741">
    <property type="entry name" value="LYST-INTERACTING PROTEIN LIP5 DOPAMINE RESPONSIVE PROTEIN DRG-1"/>
    <property type="match status" value="1"/>
</dbReference>
<organism evidence="19 20">
    <name type="scientific">Prymnesium parvum</name>
    <name type="common">Toxic golden alga</name>
    <dbReference type="NCBI Taxonomy" id="97485"/>
    <lineage>
        <taxon>Eukaryota</taxon>
        <taxon>Haptista</taxon>
        <taxon>Haptophyta</taxon>
        <taxon>Prymnesiophyceae</taxon>
        <taxon>Prymnesiales</taxon>
        <taxon>Prymnesiaceae</taxon>
        <taxon>Prymnesium</taxon>
    </lineage>
</organism>
<feature type="transmembrane region" description="Helical" evidence="16">
    <location>
        <begin position="1032"/>
        <end position="1049"/>
    </location>
</feature>
<dbReference type="GO" id="GO:0004553">
    <property type="term" value="F:hydrolase activity, hydrolyzing O-glycosyl compounds"/>
    <property type="evidence" value="ECO:0007669"/>
    <property type="project" value="InterPro"/>
</dbReference>
<proteinExistence type="inferred from homology"/>
<feature type="compositionally biased region" description="Acidic residues" evidence="15">
    <location>
        <begin position="2350"/>
        <end position="2363"/>
    </location>
</feature>
<feature type="transmembrane region" description="Helical" evidence="16">
    <location>
        <begin position="2078"/>
        <end position="2098"/>
    </location>
</feature>
<dbReference type="InterPro" id="IPR000757">
    <property type="entry name" value="Beta-glucanase-like"/>
</dbReference>
<feature type="transmembrane region" description="Helical" evidence="16">
    <location>
        <begin position="2110"/>
        <end position="2131"/>
    </location>
</feature>
<comment type="subcellular location">
    <subcellularLocation>
        <location evidence="1">Membrane</location>
        <topology evidence="1">Multi-pass membrane protein</topology>
    </subcellularLocation>
    <subcellularLocation>
        <location evidence="2">Membrane</location>
        <topology evidence="2">Single-pass type II membrane protein</topology>
    </subcellularLocation>
</comment>
<dbReference type="SUPFAM" id="SSF49899">
    <property type="entry name" value="Concanavalin A-like lectins/glucanases"/>
    <property type="match status" value="2"/>
</dbReference>
<keyword evidence="13" id="KW-0961">Cell wall biogenesis/degradation</keyword>
<name>A0AB34KAV5_PRYPA</name>
<gene>
    <name evidence="19" type="ORF">AB1Y20_000834</name>
</gene>
<evidence type="ECO:0000256" key="16">
    <source>
        <dbReference type="SAM" id="Phobius"/>
    </source>
</evidence>
<evidence type="ECO:0000256" key="3">
    <source>
        <dbReference type="ARBA" id="ARBA00009040"/>
    </source>
</evidence>
<keyword evidence="6" id="KW-0328">Glycosyltransferase</keyword>
<dbReference type="Pfam" id="PF14288">
    <property type="entry name" value="FKS1_dom1"/>
    <property type="match status" value="1"/>
</dbReference>
<evidence type="ECO:0000256" key="8">
    <source>
        <dbReference type="ARBA" id="ARBA00022692"/>
    </source>
</evidence>
<feature type="region of interest" description="Disordered" evidence="15">
    <location>
        <begin position="2292"/>
        <end position="2363"/>
    </location>
</feature>
<comment type="similarity">
    <text evidence="3">Belongs to the glycosyltransferase 48 family.</text>
</comment>
<evidence type="ECO:0000313" key="20">
    <source>
        <dbReference type="Proteomes" id="UP001515480"/>
    </source>
</evidence>
<dbReference type="PANTHER" id="PTHR12741:SF48">
    <property type="entry name" value="1,3-BETA-GLUCAN SYNTHASE COMPONENT FKS1-RELATED"/>
    <property type="match status" value="1"/>
</dbReference>
<evidence type="ECO:0000259" key="18">
    <source>
        <dbReference type="PROSITE" id="PS51762"/>
    </source>
</evidence>
<feature type="transmembrane region" description="Helical" evidence="16">
    <location>
        <begin position="1830"/>
        <end position="1849"/>
    </location>
</feature>
<dbReference type="SMART" id="SM01205">
    <property type="entry name" value="FKS1_dom1"/>
    <property type="match status" value="1"/>
</dbReference>
<keyword evidence="8 16" id="KW-0812">Transmembrane</keyword>
<evidence type="ECO:0000256" key="4">
    <source>
        <dbReference type="ARBA" id="ARBA00010962"/>
    </source>
</evidence>
<dbReference type="GO" id="GO:0000148">
    <property type="term" value="C:1,3-beta-D-glucan synthase complex"/>
    <property type="evidence" value="ECO:0007669"/>
    <property type="project" value="InterPro"/>
</dbReference>
<feature type="domain" description="GH16" evidence="18">
    <location>
        <begin position="13"/>
        <end position="483"/>
    </location>
</feature>
<feature type="signal peptide" evidence="17">
    <location>
        <begin position="1"/>
        <end position="18"/>
    </location>
</feature>
<accession>A0AB34KAV5</accession>
<evidence type="ECO:0000256" key="5">
    <source>
        <dbReference type="ARBA" id="ARBA00012589"/>
    </source>
</evidence>
<evidence type="ECO:0000256" key="1">
    <source>
        <dbReference type="ARBA" id="ARBA00004141"/>
    </source>
</evidence>
<dbReference type="Pfam" id="PF02364">
    <property type="entry name" value="Glucan_synthase"/>
    <property type="match status" value="1"/>
</dbReference>
<feature type="transmembrane region" description="Helical" evidence="16">
    <location>
        <begin position="2008"/>
        <end position="2030"/>
    </location>
</feature>
<evidence type="ECO:0000256" key="12">
    <source>
        <dbReference type="ARBA" id="ARBA00023180"/>
    </source>
</evidence>
<keyword evidence="7" id="KW-0808">Transferase</keyword>
<keyword evidence="9" id="KW-0735">Signal-anchor</keyword>
<comment type="caution">
    <text evidence="19">The sequence shown here is derived from an EMBL/GenBank/DDBJ whole genome shotgun (WGS) entry which is preliminary data.</text>
</comment>
<feature type="transmembrane region" description="Helical" evidence="16">
    <location>
        <begin position="1097"/>
        <end position="1114"/>
    </location>
</feature>
<feature type="transmembrane region" description="Helical" evidence="16">
    <location>
        <begin position="1974"/>
        <end position="2002"/>
    </location>
</feature>
<evidence type="ECO:0000256" key="11">
    <source>
        <dbReference type="ARBA" id="ARBA00023136"/>
    </source>
</evidence>
<keyword evidence="11 16" id="KW-0472">Membrane</keyword>
<evidence type="ECO:0000256" key="10">
    <source>
        <dbReference type="ARBA" id="ARBA00022989"/>
    </source>
</evidence>
<sequence>MAHAAFLLVLSLTEWVDVDSPLSAHSSTFQFDGSAVRLVFSDEFERDGRTFHDGEDARWAAVSLPPATNEQVNWYNTSLANTKDGKLEMWAINQDVTFPVNQSFETRHLQTPMLQTWNKFCFTGGAVDVRAKMPGLPNQEGLWPAFWLMGNLGRATFSYSTDGLWPFIFDVCVPHDSPDCFANQCTAQKISACNPDPGFGMNPFQGRGAPEIDVIEVQPGKAVLNYAGQPGCADPTEELINAISVPQPLVSTSLQAAPGIPKEADQRPHKGCAPEPFRLSDNTTVMEWLPEMDPFKIRNSSAYLVGVNYEFWGDVYTEYMQGVGLQTDAYSVNTHLSATYWESYHTFHVEWRTGRNGFVLWALDGVTQFEIRASLLWTERKVTVNGVFNGTRRALHVPDEPMYLILNIDSSPRWGWPSHSKDGGCDAPCECCYDCRRLECTRCMKDDGFGNLVNIRGWLANMCDTLPAVYLVDYVRVYQPADAVSIGCDPPSHPTRVWIASHEALYKTPEMEIPLRAVVPGGGSCLADEDCGSHGHGRCTDRRCVCTSKNWTGPRCLSQAAGDALACRDFEDEARDTELFKLQSEPCAAPTGYNVSWLRLLSSTVCAHAAEDSGGGGGAGWRGWRTAQACRDVNLTSTQAVYAMCSEFARATHVVRSWLVDTDYSRCCNLVSIDRKGATRLHCRERNLPFELPLVAVAVVAFGVLVGLLVGCRQRHAKVVRSYPVHAEVEQPVAQQSDLILVRALLMCCGEKARAERRAVAERLRDRFGFQKSSCECQLHHLETLLVSHLSTSDGDMEIAVKNLHFSLLEQFERWLLHVSFRSTVTGGDHGVKTAVSNLSKKQKKQRVNWLLDDYEAVHRTWSQQTVDEMLQEVILYLLIWGEAGNLRFMPELLCFLFELAREYLLSPLPGEKVSDSAYLDNIVEPIYARIFHETFSSVVKGRPVSLPESMLPEFPKNYDDFNECFWSLGAIATLHTRGENGMDSCPILAAPTGQRWKLLKDADWNAFFTNQSKTFRETRWWYCLLAANRRIILLHLVGFCLCFTVSLPEEWEFNGWGSLAVLPVACMIPTSVRVAGAFFDVWAMHTKFVRQTLKDSITTWLLTLVGSGLVLWLETEYQYNVLTKSVEKYSTEAAVRTWLPVLMTVLTGFTFRELVLELLPARAPPNDFDSNLFFESRTAALLREPWFKHGHFWNLREEVLDVTRMYTFWILVWALKIVLAYTLLFPNIFDAHRAIDACFPHDQLVSLGESRLSLFSRPSYQIQLVLLVGLWTSSLIVFFTDTLLWYNCVTALWGGKLGIMRVLAARKVHFKNSSIKEAAMRKLSLQSSESWATIWKAIVTDLYQEDLISAAQRDDLVAGDSEVLLKGKARSRCKEAFRRLHFLEYSFSDANMPDSPGALRTPSLTVLIPHYSELLLVPASAFDLTMFKSASSDEPSFSRLSSTDQLQPAKKSVRNVVAMLMAYFSHDWVRFVRRMLGEDERLRNATEASSFTRKKSKRVPNIESATSTTGKNLLLAARQWASLRLQTMHRTVSGMMKNRLALKLLLRAELPDISKETLDQLVDAKYSCVAAMQRYHVMTDEEREDVEVMLNLWPSLVIAYIEEEKVDATYSRFYSCTIDGRCKKLLDGSRVPKHRVRLPGHPILGNGKSDNQNHALIFCHGTVIQAIDANQEGYLTESIKLSNAMQSFYVNMAGAWRGPAIVGFREHIFSNLGLMGDLGASSEAAFGTLVQRTMASVLWSRYHYGHPDMLDKCAMMAQGGISKATKGLNLSEDIFAGMDAMLRGHTVVHREFFEVGKGRDMGFLSILGFFSKLSMGTAQMSTSRQAYRLGTRLGLARLCGFYYAHIGYYVGQLHFYHASFSLFALMFVGTLADQTGVLPLSAFGSTHVVKSVYNTLHVIFISASLLPLFMLLLAERGWFVAITRPLRQLCSGSTYFYIFMSRCVAHFISGEFASGGAMYIPTGRGVATERQNFSILFSSFALPCIYPGAELAALLLLPYIMLPSLNLGWSFFSLAGLMPTSLLFAPLMFNPGCFKLKAQCADIRQWLHWLCDSGDTGWGGHHRALCARKRTVRLRSFLLPSKLMLLSFPIAVVAYGAMEPLGWDTRHMAILTLPIIPAAISAVLVVLCAAIREAALTKTRCLIVPAAALFAAAAAAEVAFVVYSQPRLPLAHWVALVSARYTAWRWVANSATYFCEVGGLVQDDVTSNSSRCGRAFKRVGRFLRDVVVVGVAGHAWLVDAILGSALQSVALCLCFVPGLTWAHVFCLFETSTQSFKQSVDVQEEDVRSISRRLTRRDRKQKREELPADEHTHRRSGYMTQRKFSARRVREVSMKMASKRRSKSPKNEPPEVDDDDDDAESDETLGNFATFLSVVAGEKQKPNYALAAATKRDFTPSAHRVALGQRLEDLAPGASSMKSLGALEA</sequence>
<feature type="transmembrane region" description="Helical" evidence="16">
    <location>
        <begin position="1855"/>
        <end position="1873"/>
    </location>
</feature>
<feature type="transmembrane region" description="Helical" evidence="16">
    <location>
        <begin position="2143"/>
        <end position="2164"/>
    </location>
</feature>
<keyword evidence="17" id="KW-0732">Signal</keyword>
<evidence type="ECO:0000256" key="9">
    <source>
        <dbReference type="ARBA" id="ARBA00022968"/>
    </source>
</evidence>
<feature type="transmembrane region" description="Helical" evidence="16">
    <location>
        <begin position="692"/>
        <end position="712"/>
    </location>
</feature>